<dbReference type="PANTHER" id="PTHR46268">
    <property type="entry name" value="STRESS RESPONSE PROTEIN NHAX"/>
    <property type="match status" value="1"/>
</dbReference>
<organism evidence="4 5">
    <name type="scientific">Natrinema salifodinae</name>
    <dbReference type="NCBI Taxonomy" id="1202768"/>
    <lineage>
        <taxon>Archaea</taxon>
        <taxon>Methanobacteriati</taxon>
        <taxon>Methanobacteriota</taxon>
        <taxon>Stenosarchaea group</taxon>
        <taxon>Halobacteria</taxon>
        <taxon>Halobacteriales</taxon>
        <taxon>Natrialbaceae</taxon>
        <taxon>Natrinema</taxon>
    </lineage>
</organism>
<dbReference type="OrthoDB" id="105697at2157"/>
<dbReference type="PRINTS" id="PR01438">
    <property type="entry name" value="UNVRSLSTRESS"/>
</dbReference>
<protein>
    <submittedName>
        <fullName evidence="4">Nucleotide-binding universal stress protein, UspA family</fullName>
    </submittedName>
</protein>
<sequence length="163" mass="16880">MYDSILVATDGSEAATTAVEHATALAGRFDAQLYGIAVVDERTAYDSGIVDPEEAERHRRERATAWLEELEATAAATDPAVSVETTVRSGVPHEEIIDYAAECDAGAIVVGARGRSSFKGALLGSTVERVVRAADRPVLVVGGTGESAEETAGRSSGDASSGQ</sequence>
<dbReference type="InterPro" id="IPR006015">
    <property type="entry name" value="Universal_stress_UspA"/>
</dbReference>
<name>A0A1I0N901_9EURY</name>
<feature type="domain" description="UspA" evidence="3">
    <location>
        <begin position="1"/>
        <end position="141"/>
    </location>
</feature>
<dbReference type="Pfam" id="PF00582">
    <property type="entry name" value="Usp"/>
    <property type="match status" value="1"/>
</dbReference>
<dbReference type="InterPro" id="IPR006016">
    <property type="entry name" value="UspA"/>
</dbReference>
<accession>A0A1I0N901</accession>
<evidence type="ECO:0000313" key="5">
    <source>
        <dbReference type="Proteomes" id="UP000183275"/>
    </source>
</evidence>
<dbReference type="InterPro" id="IPR014729">
    <property type="entry name" value="Rossmann-like_a/b/a_fold"/>
</dbReference>
<dbReference type="Gene3D" id="3.40.50.620">
    <property type="entry name" value="HUPs"/>
    <property type="match status" value="1"/>
</dbReference>
<evidence type="ECO:0000259" key="3">
    <source>
        <dbReference type="Pfam" id="PF00582"/>
    </source>
</evidence>
<dbReference type="RefSeq" id="WP_049988495.1">
    <property type="nucleotide sequence ID" value="NZ_FOIS01000002.1"/>
</dbReference>
<dbReference type="EMBL" id="FOIS01000002">
    <property type="protein sequence ID" value="SEV97566.1"/>
    <property type="molecule type" value="Genomic_DNA"/>
</dbReference>
<evidence type="ECO:0000256" key="2">
    <source>
        <dbReference type="SAM" id="MobiDB-lite"/>
    </source>
</evidence>
<dbReference type="PANTHER" id="PTHR46268:SF6">
    <property type="entry name" value="UNIVERSAL STRESS PROTEIN UP12"/>
    <property type="match status" value="1"/>
</dbReference>
<keyword evidence="5" id="KW-1185">Reference proteome</keyword>
<evidence type="ECO:0000256" key="1">
    <source>
        <dbReference type="ARBA" id="ARBA00008791"/>
    </source>
</evidence>
<dbReference type="CDD" id="cd00293">
    <property type="entry name" value="USP-like"/>
    <property type="match status" value="1"/>
</dbReference>
<feature type="region of interest" description="Disordered" evidence="2">
    <location>
        <begin position="142"/>
        <end position="163"/>
    </location>
</feature>
<dbReference type="Proteomes" id="UP000183275">
    <property type="component" value="Unassembled WGS sequence"/>
</dbReference>
<gene>
    <name evidence="4" type="ORF">SAMN05216285_1455</name>
</gene>
<evidence type="ECO:0000313" key="4">
    <source>
        <dbReference type="EMBL" id="SEV97566.1"/>
    </source>
</evidence>
<dbReference type="STRING" id="1202768.SAMN05216285_1455"/>
<dbReference type="SUPFAM" id="SSF52402">
    <property type="entry name" value="Adenine nucleotide alpha hydrolases-like"/>
    <property type="match status" value="1"/>
</dbReference>
<dbReference type="AlphaFoldDB" id="A0A1I0N901"/>
<dbReference type="eggNOG" id="arCOG02053">
    <property type="taxonomic scope" value="Archaea"/>
</dbReference>
<comment type="similarity">
    <text evidence="1">Belongs to the universal stress protein A family.</text>
</comment>
<reference evidence="5" key="1">
    <citation type="submission" date="2016-10" db="EMBL/GenBank/DDBJ databases">
        <authorList>
            <person name="Varghese N."/>
        </authorList>
    </citation>
    <scope>NUCLEOTIDE SEQUENCE [LARGE SCALE GENOMIC DNA]</scope>
    <source>
        <strain evidence="5">CGMCC 1.12284</strain>
    </source>
</reference>
<proteinExistence type="inferred from homology"/>